<reference evidence="1 2" key="1">
    <citation type="submission" date="2018-06" db="EMBL/GenBank/DDBJ databases">
        <title>Genomic Encyclopedia of Archaeal and Bacterial Type Strains, Phase II (KMG-II): from individual species to whole genera.</title>
        <authorList>
            <person name="Goeker M."/>
        </authorList>
    </citation>
    <scope>NUCLEOTIDE SEQUENCE [LARGE SCALE GENOMIC DNA]</scope>
    <source>
        <strain evidence="1 2">DSM 23857</strain>
    </source>
</reference>
<name>A0A327Q2E3_9BACT</name>
<comment type="caution">
    <text evidence="1">The sequence shown here is derived from an EMBL/GenBank/DDBJ whole genome shotgun (WGS) entry which is preliminary data.</text>
</comment>
<dbReference type="EMBL" id="QLLL01000011">
    <property type="protein sequence ID" value="RAI98635.1"/>
    <property type="molecule type" value="Genomic_DNA"/>
</dbReference>
<dbReference type="RefSeq" id="WP_111600010.1">
    <property type="nucleotide sequence ID" value="NZ_QLLL01000011.1"/>
</dbReference>
<dbReference type="AlphaFoldDB" id="A0A327Q2E3"/>
<evidence type="ECO:0000313" key="2">
    <source>
        <dbReference type="Proteomes" id="UP000249547"/>
    </source>
</evidence>
<gene>
    <name evidence="1" type="ORF">LX64_04619</name>
</gene>
<protein>
    <submittedName>
        <fullName evidence="1">Uncharacterized protein</fullName>
    </submittedName>
</protein>
<keyword evidence="2" id="KW-1185">Reference proteome</keyword>
<dbReference type="Proteomes" id="UP000249547">
    <property type="component" value="Unassembled WGS sequence"/>
</dbReference>
<dbReference type="OrthoDB" id="675320at2"/>
<evidence type="ECO:0000313" key="1">
    <source>
        <dbReference type="EMBL" id="RAI98635.1"/>
    </source>
</evidence>
<accession>A0A327Q2E3</accession>
<sequence>MKKLISIILFSLICVQLLPIKEVGKLIFNNQIVEEHVEGGCSAKSPMKLVKDVHFCNSEQSSFLDPGFIIETRALQYFEQLPASPIKEIQTPPPNFTVAA</sequence>
<proteinExistence type="predicted"/>
<organism evidence="1 2">
    <name type="scientific">Chitinophaga skermanii</name>
    <dbReference type="NCBI Taxonomy" id="331697"/>
    <lineage>
        <taxon>Bacteria</taxon>
        <taxon>Pseudomonadati</taxon>
        <taxon>Bacteroidota</taxon>
        <taxon>Chitinophagia</taxon>
        <taxon>Chitinophagales</taxon>
        <taxon>Chitinophagaceae</taxon>
        <taxon>Chitinophaga</taxon>
    </lineage>
</organism>